<keyword evidence="3" id="KW-1185">Reference proteome</keyword>
<comment type="caution">
    <text evidence="2">The sequence shown here is derived from an EMBL/GenBank/DDBJ whole genome shotgun (WGS) entry which is preliminary data.</text>
</comment>
<dbReference type="PANTHER" id="PTHR43861">
    <property type="entry name" value="TRANS-ACONITATE 2-METHYLTRANSFERASE-RELATED"/>
    <property type="match status" value="1"/>
</dbReference>
<keyword evidence="2" id="KW-0489">Methyltransferase</keyword>
<feature type="domain" description="Methyltransferase type 11" evidence="1">
    <location>
        <begin position="32"/>
        <end position="124"/>
    </location>
</feature>
<name>A0ABU9J7L7_AEREN</name>
<evidence type="ECO:0000313" key="2">
    <source>
        <dbReference type="EMBL" id="MEL3918591.1"/>
    </source>
</evidence>
<dbReference type="EMBL" id="JAZDDP010000001">
    <property type="protein sequence ID" value="MEL3918591.1"/>
    <property type="molecule type" value="Genomic_DNA"/>
</dbReference>
<accession>A0ABU9J7L7</accession>
<organism evidence="2 3">
    <name type="scientific">Aeromonas enteropelogenes</name>
    <name type="common">Aeromonas trota</name>
    <dbReference type="NCBI Taxonomy" id="29489"/>
    <lineage>
        <taxon>Bacteria</taxon>
        <taxon>Pseudomonadati</taxon>
        <taxon>Pseudomonadota</taxon>
        <taxon>Gammaproteobacteria</taxon>
        <taxon>Aeromonadales</taxon>
        <taxon>Aeromonadaceae</taxon>
        <taxon>Aeromonas</taxon>
    </lineage>
</organism>
<dbReference type="Proteomes" id="UP001491613">
    <property type="component" value="Unassembled WGS sequence"/>
</dbReference>
<evidence type="ECO:0000313" key="3">
    <source>
        <dbReference type="Proteomes" id="UP001491613"/>
    </source>
</evidence>
<dbReference type="Pfam" id="PF08241">
    <property type="entry name" value="Methyltransf_11"/>
    <property type="match status" value="1"/>
</dbReference>
<dbReference type="CDD" id="cd02440">
    <property type="entry name" value="AdoMet_MTases"/>
    <property type="match status" value="1"/>
</dbReference>
<protein>
    <submittedName>
        <fullName evidence="2">Methyltransferase domain-containing protein</fullName>
    </submittedName>
</protein>
<dbReference type="InterPro" id="IPR029063">
    <property type="entry name" value="SAM-dependent_MTases_sf"/>
</dbReference>
<sequence length="254" mass="29581">MVLFQEYKKQQRWRGWKRYLDIIPYRHDDSVLDLGCSVGNVSKLFSLRVDRVTGVDINQDFIDVCESNKNFNERFICCDFSGLSAFQLGRISGVWSSFSLSYLCNPLDFITYLYSLLDDDGWIALLDISCFISGNLSQASKYHLQVLNFERDSYKHDVYDFNFGERMQNILQEAGFETIYLDNDVTDPELNFNGAASQEIIDGWVARLNRMARLKTMLGKDYSDFCHELLFNLKSDTHIKRNNVRFVVARKPKT</sequence>
<dbReference type="SUPFAM" id="SSF53335">
    <property type="entry name" value="S-adenosyl-L-methionine-dependent methyltransferases"/>
    <property type="match status" value="1"/>
</dbReference>
<proteinExistence type="predicted"/>
<dbReference type="GO" id="GO:0008168">
    <property type="term" value="F:methyltransferase activity"/>
    <property type="evidence" value="ECO:0007669"/>
    <property type="project" value="UniProtKB-KW"/>
</dbReference>
<dbReference type="InterPro" id="IPR013216">
    <property type="entry name" value="Methyltransf_11"/>
</dbReference>
<dbReference type="RefSeq" id="WP_342016796.1">
    <property type="nucleotide sequence ID" value="NZ_JAVTII010000001.1"/>
</dbReference>
<gene>
    <name evidence="2" type="ORF">V1482_04120</name>
</gene>
<evidence type="ECO:0000259" key="1">
    <source>
        <dbReference type="Pfam" id="PF08241"/>
    </source>
</evidence>
<dbReference type="Gene3D" id="3.40.50.150">
    <property type="entry name" value="Vaccinia Virus protein VP39"/>
    <property type="match status" value="1"/>
</dbReference>
<keyword evidence="2" id="KW-0808">Transferase</keyword>
<dbReference type="GO" id="GO:0032259">
    <property type="term" value="P:methylation"/>
    <property type="evidence" value="ECO:0007669"/>
    <property type="project" value="UniProtKB-KW"/>
</dbReference>
<dbReference type="PANTHER" id="PTHR43861:SF1">
    <property type="entry name" value="TRANS-ACONITATE 2-METHYLTRANSFERASE"/>
    <property type="match status" value="1"/>
</dbReference>
<reference evidence="2 3" key="1">
    <citation type="submission" date="2024-01" db="EMBL/GenBank/DDBJ databases">
        <title>Horizontal gene transfer in Aeromonas trota.</title>
        <authorList>
            <person name="Otero Olarra J.E."/>
            <person name="Perez Valdespino A."/>
        </authorList>
    </citation>
    <scope>NUCLEOTIDE SEQUENCE [LARGE SCALE GENOMIC DNA]</scope>
    <source>
        <strain evidence="2 3">9.1</strain>
    </source>
</reference>